<dbReference type="CDD" id="cd03213">
    <property type="entry name" value="ABCG_EPDR"/>
    <property type="match status" value="1"/>
</dbReference>
<evidence type="ECO:0000313" key="10">
    <source>
        <dbReference type="EMBL" id="CBY12648.1"/>
    </source>
</evidence>
<keyword evidence="7" id="KW-1133">Transmembrane helix</keyword>
<dbReference type="PANTHER" id="PTHR48041:SF139">
    <property type="entry name" value="PROTEIN SCARLET"/>
    <property type="match status" value="1"/>
</dbReference>
<evidence type="ECO:0000313" key="11">
    <source>
        <dbReference type="Proteomes" id="UP000001307"/>
    </source>
</evidence>
<gene>
    <name evidence="10" type="ORF">GSOID_T00002052001</name>
</gene>
<dbReference type="GO" id="GO:0016887">
    <property type="term" value="F:ATP hydrolysis activity"/>
    <property type="evidence" value="ECO:0007669"/>
    <property type="project" value="InterPro"/>
</dbReference>
<keyword evidence="8" id="KW-0472">Membrane</keyword>
<evidence type="ECO:0000256" key="1">
    <source>
        <dbReference type="ARBA" id="ARBA00004141"/>
    </source>
</evidence>
<evidence type="ECO:0000256" key="3">
    <source>
        <dbReference type="ARBA" id="ARBA00022448"/>
    </source>
</evidence>
<dbReference type="PROSITE" id="PS00211">
    <property type="entry name" value="ABC_TRANSPORTER_1"/>
    <property type="match status" value="1"/>
</dbReference>
<comment type="similarity">
    <text evidence="2">Belongs to the ABC transporter superfamily. ABCG family. Eye pigment precursor importer (TC 3.A.1.204) subfamily.</text>
</comment>
<protein>
    <recommendedName>
        <fullName evidence="9">ABC transporter domain-containing protein</fullName>
    </recommendedName>
</protein>
<dbReference type="OrthoDB" id="66620at2759"/>
<dbReference type="PROSITE" id="PS50893">
    <property type="entry name" value="ABC_TRANSPORTER_2"/>
    <property type="match status" value="1"/>
</dbReference>
<dbReference type="GO" id="GO:0005524">
    <property type="term" value="F:ATP binding"/>
    <property type="evidence" value="ECO:0007669"/>
    <property type="project" value="UniProtKB-KW"/>
</dbReference>
<dbReference type="InterPro" id="IPR027417">
    <property type="entry name" value="P-loop_NTPase"/>
</dbReference>
<evidence type="ECO:0000256" key="7">
    <source>
        <dbReference type="ARBA" id="ARBA00022989"/>
    </source>
</evidence>
<dbReference type="SUPFAM" id="SSF52540">
    <property type="entry name" value="P-loop containing nucleoside triphosphate hydrolases"/>
    <property type="match status" value="1"/>
</dbReference>
<sequence>MEDLKLIESEARIGNGVKGNRDDAILEIEKFRSANQPCSLAWENLKVQTKKGLPILKDLTGELPASSMTAILGRSGCGKTTLMNVLTSNNRDLEASGNIYVNRVPVGSAISNFSAYVRQEDIFVGELTILEHLNFRANLKKTLSGGERKRLSLASEILSNPKILFCDEPTTGLDSTMALKVMEVLLKLSKNGMTIVCSIHQPSSKIISIFSHLILMSKGEFAYFGSYAESITFVEKLNRPVPPLYNPADHYLGPSIYVKKSFEKK</sequence>
<dbReference type="Gene3D" id="3.40.50.300">
    <property type="entry name" value="P-loop containing nucleotide triphosphate hydrolases"/>
    <property type="match status" value="2"/>
</dbReference>
<dbReference type="InParanoid" id="E4XSA0"/>
<evidence type="ECO:0000256" key="2">
    <source>
        <dbReference type="ARBA" id="ARBA00005814"/>
    </source>
</evidence>
<reference evidence="10" key="1">
    <citation type="journal article" date="2010" name="Science">
        <title>Plasticity of animal genome architecture unmasked by rapid evolution of a pelagic tunicate.</title>
        <authorList>
            <person name="Denoeud F."/>
            <person name="Henriet S."/>
            <person name="Mungpakdee S."/>
            <person name="Aury J.M."/>
            <person name="Da Silva C."/>
            <person name="Brinkmann H."/>
            <person name="Mikhaleva J."/>
            <person name="Olsen L.C."/>
            <person name="Jubin C."/>
            <person name="Canestro C."/>
            <person name="Bouquet J.M."/>
            <person name="Danks G."/>
            <person name="Poulain J."/>
            <person name="Campsteijn C."/>
            <person name="Adamski M."/>
            <person name="Cross I."/>
            <person name="Yadetie F."/>
            <person name="Muffato M."/>
            <person name="Louis A."/>
            <person name="Butcher S."/>
            <person name="Tsagkogeorga G."/>
            <person name="Konrad A."/>
            <person name="Singh S."/>
            <person name="Jensen M.F."/>
            <person name="Cong E.H."/>
            <person name="Eikeseth-Otteraa H."/>
            <person name="Noel B."/>
            <person name="Anthouard V."/>
            <person name="Porcel B.M."/>
            <person name="Kachouri-Lafond R."/>
            <person name="Nishino A."/>
            <person name="Ugolini M."/>
            <person name="Chourrout P."/>
            <person name="Nishida H."/>
            <person name="Aasland R."/>
            <person name="Huzurbazar S."/>
            <person name="Westhof E."/>
            <person name="Delsuc F."/>
            <person name="Lehrach H."/>
            <person name="Reinhardt R."/>
            <person name="Weissenbach J."/>
            <person name="Roy S.W."/>
            <person name="Artiguenave F."/>
            <person name="Postlethwait J.H."/>
            <person name="Manak J.R."/>
            <person name="Thompson E.M."/>
            <person name="Jaillon O."/>
            <person name="Du Pasquier L."/>
            <person name="Boudinot P."/>
            <person name="Liberles D.A."/>
            <person name="Volff J.N."/>
            <person name="Philippe H."/>
            <person name="Lenhard B."/>
            <person name="Roest Crollius H."/>
            <person name="Wincker P."/>
            <person name="Chourrout D."/>
        </authorList>
    </citation>
    <scope>NUCLEOTIDE SEQUENCE [LARGE SCALE GENOMIC DNA]</scope>
</reference>
<dbReference type="Pfam" id="PF00005">
    <property type="entry name" value="ABC_tran"/>
    <property type="match status" value="2"/>
</dbReference>
<keyword evidence="6" id="KW-0067">ATP-binding</keyword>
<dbReference type="Proteomes" id="UP000001307">
    <property type="component" value="Unassembled WGS sequence"/>
</dbReference>
<evidence type="ECO:0000256" key="6">
    <source>
        <dbReference type="ARBA" id="ARBA00022840"/>
    </source>
</evidence>
<dbReference type="InterPro" id="IPR017871">
    <property type="entry name" value="ABC_transporter-like_CS"/>
</dbReference>
<keyword evidence="3" id="KW-0813">Transport</keyword>
<dbReference type="GO" id="GO:0042626">
    <property type="term" value="F:ATPase-coupled transmembrane transporter activity"/>
    <property type="evidence" value="ECO:0007669"/>
    <property type="project" value="TreeGrafter"/>
</dbReference>
<dbReference type="SMART" id="SM00382">
    <property type="entry name" value="AAA"/>
    <property type="match status" value="1"/>
</dbReference>
<dbReference type="InterPro" id="IPR003593">
    <property type="entry name" value="AAA+_ATPase"/>
</dbReference>
<dbReference type="InterPro" id="IPR003439">
    <property type="entry name" value="ABC_transporter-like_ATP-bd"/>
</dbReference>
<evidence type="ECO:0000256" key="5">
    <source>
        <dbReference type="ARBA" id="ARBA00022741"/>
    </source>
</evidence>
<feature type="domain" description="ABC transporter" evidence="9">
    <location>
        <begin position="40"/>
        <end position="243"/>
    </location>
</feature>
<evidence type="ECO:0000256" key="4">
    <source>
        <dbReference type="ARBA" id="ARBA00022692"/>
    </source>
</evidence>
<keyword evidence="5" id="KW-0547">Nucleotide-binding</keyword>
<evidence type="ECO:0000259" key="9">
    <source>
        <dbReference type="PROSITE" id="PS50893"/>
    </source>
</evidence>
<dbReference type="InterPro" id="IPR050352">
    <property type="entry name" value="ABCG_transporters"/>
</dbReference>
<name>E4XSA0_OIKDI</name>
<keyword evidence="11" id="KW-1185">Reference proteome</keyword>
<keyword evidence="4" id="KW-0812">Transmembrane</keyword>
<comment type="subcellular location">
    <subcellularLocation>
        <location evidence="1">Membrane</location>
        <topology evidence="1">Multi-pass membrane protein</topology>
    </subcellularLocation>
</comment>
<dbReference type="EMBL" id="FN653132">
    <property type="protein sequence ID" value="CBY12648.1"/>
    <property type="molecule type" value="Genomic_DNA"/>
</dbReference>
<organism evidence="10">
    <name type="scientific">Oikopleura dioica</name>
    <name type="common">Tunicate</name>
    <dbReference type="NCBI Taxonomy" id="34765"/>
    <lineage>
        <taxon>Eukaryota</taxon>
        <taxon>Metazoa</taxon>
        <taxon>Chordata</taxon>
        <taxon>Tunicata</taxon>
        <taxon>Appendicularia</taxon>
        <taxon>Copelata</taxon>
        <taxon>Oikopleuridae</taxon>
        <taxon>Oikopleura</taxon>
    </lineage>
</organism>
<dbReference type="PANTHER" id="PTHR48041">
    <property type="entry name" value="ABC TRANSPORTER G FAMILY MEMBER 28"/>
    <property type="match status" value="1"/>
</dbReference>
<proteinExistence type="inferred from homology"/>
<dbReference type="GO" id="GO:0005886">
    <property type="term" value="C:plasma membrane"/>
    <property type="evidence" value="ECO:0007669"/>
    <property type="project" value="TreeGrafter"/>
</dbReference>
<dbReference type="AlphaFoldDB" id="E4XSA0"/>
<evidence type="ECO:0000256" key="8">
    <source>
        <dbReference type="ARBA" id="ARBA00023136"/>
    </source>
</evidence>
<accession>E4XSA0</accession>